<protein>
    <recommendedName>
        <fullName evidence="3">Swt1-like HEPN domain-containing protein</fullName>
    </recommendedName>
</protein>
<dbReference type="Proteomes" id="UP000006852">
    <property type="component" value="Chromosome"/>
</dbReference>
<sequence>METIRILQNIYEELYVARKPLANFLEERLPALSSQWKKECIENVLNEKVNKNFFELDIYYLLQILLDEQNWHNLKNLFPKDEYYFEEENKILYKKVRQIRNEVMHPSLSSYTYADFLEQEKTINSFVNVFSQEKNLPQLILELHQAEKTKLINIIEKNVIIPELSCEFLPENIIKSIKNTRTRLNIQNTAQGIISFFNDSLNAERGKEICKVLHKNSLKSFEDIKSEVEKSYYS</sequence>
<organism evidence="1 2">
    <name type="scientific">Treponema succinifaciens (strain ATCC 33096 / DSM 2489 / 6091)</name>
    <dbReference type="NCBI Taxonomy" id="869209"/>
    <lineage>
        <taxon>Bacteria</taxon>
        <taxon>Pseudomonadati</taxon>
        <taxon>Spirochaetota</taxon>
        <taxon>Spirochaetia</taxon>
        <taxon>Spirochaetales</taxon>
        <taxon>Treponemataceae</taxon>
        <taxon>Treponema</taxon>
    </lineage>
</organism>
<evidence type="ECO:0000313" key="1">
    <source>
        <dbReference type="EMBL" id="AEB13094.1"/>
    </source>
</evidence>
<gene>
    <name evidence="1" type="ordered locus">Tresu_0128</name>
</gene>
<dbReference type="OrthoDB" id="9919788at2"/>
<dbReference type="RefSeq" id="WP_013700405.1">
    <property type="nucleotide sequence ID" value="NC_015385.1"/>
</dbReference>
<reference evidence="1 2" key="1">
    <citation type="journal article" date="2011" name="Stand. Genomic Sci.">
        <title>Complete genome sequence of Treponema succinifaciens type strain (6091).</title>
        <authorList>
            <person name="Han C."/>
            <person name="Gronow S."/>
            <person name="Teshima H."/>
            <person name="Lapidus A."/>
            <person name="Nolan M."/>
            <person name="Lucas S."/>
            <person name="Hammon N."/>
            <person name="Deshpande S."/>
            <person name="Cheng J.F."/>
            <person name="Zeytun A."/>
            <person name="Tapia R."/>
            <person name="Goodwin L."/>
            <person name="Pitluck S."/>
            <person name="Liolios K."/>
            <person name="Pagani I."/>
            <person name="Ivanova N."/>
            <person name="Mavromatis K."/>
            <person name="Mikhailova N."/>
            <person name="Huntemann M."/>
            <person name="Pati A."/>
            <person name="Chen A."/>
            <person name="Palaniappan K."/>
            <person name="Land M."/>
            <person name="Hauser L."/>
            <person name="Brambilla E.M."/>
            <person name="Rohde M."/>
            <person name="Goker M."/>
            <person name="Woyke T."/>
            <person name="Bristow J."/>
            <person name="Eisen J.A."/>
            <person name="Markowitz V."/>
            <person name="Hugenholtz P."/>
            <person name="Kyrpides N.C."/>
            <person name="Klenk H.P."/>
            <person name="Detter J.C."/>
        </authorList>
    </citation>
    <scope>NUCLEOTIDE SEQUENCE [LARGE SCALE GENOMIC DNA]</scope>
    <source>
        <strain evidence="2">ATCC 33096 / DSM 2489 / 6091</strain>
    </source>
</reference>
<dbReference type="STRING" id="869209.Tresu_0128"/>
<dbReference type="EMBL" id="CP002631">
    <property type="protein sequence ID" value="AEB13094.1"/>
    <property type="molecule type" value="Genomic_DNA"/>
</dbReference>
<reference evidence="2" key="2">
    <citation type="submission" date="2011-04" db="EMBL/GenBank/DDBJ databases">
        <title>The complete genome of chromosome of Treponema succinifaciens DSM 2489.</title>
        <authorList>
            <person name="Lucas S."/>
            <person name="Copeland A."/>
            <person name="Lapidus A."/>
            <person name="Bruce D."/>
            <person name="Goodwin L."/>
            <person name="Pitluck S."/>
            <person name="Peters L."/>
            <person name="Kyrpides N."/>
            <person name="Mavromatis K."/>
            <person name="Ivanova N."/>
            <person name="Ovchinnikova G."/>
            <person name="Teshima H."/>
            <person name="Detter J.C."/>
            <person name="Tapia R."/>
            <person name="Han C."/>
            <person name="Land M."/>
            <person name="Hauser L."/>
            <person name="Markowitz V."/>
            <person name="Cheng J.-F."/>
            <person name="Hugenholtz P."/>
            <person name="Woyke T."/>
            <person name="Wu D."/>
            <person name="Gronow S."/>
            <person name="Wellnitz S."/>
            <person name="Brambilla E."/>
            <person name="Klenk H.-P."/>
            <person name="Eisen J.A."/>
        </authorList>
    </citation>
    <scope>NUCLEOTIDE SEQUENCE [LARGE SCALE GENOMIC DNA]</scope>
    <source>
        <strain evidence="2">ATCC 33096 / DSM 2489 / 6091</strain>
    </source>
</reference>
<keyword evidence="2" id="KW-1185">Reference proteome</keyword>
<evidence type="ECO:0000313" key="2">
    <source>
        <dbReference type="Proteomes" id="UP000006852"/>
    </source>
</evidence>
<dbReference type="eggNOG" id="ENOG5032B77">
    <property type="taxonomic scope" value="Bacteria"/>
</dbReference>
<accession>F2NUZ0</accession>
<evidence type="ECO:0008006" key="3">
    <source>
        <dbReference type="Google" id="ProtNLM"/>
    </source>
</evidence>
<dbReference type="KEGG" id="tsu:Tresu_0128"/>
<proteinExistence type="predicted"/>
<dbReference type="GeneID" id="302997370"/>
<dbReference type="AlphaFoldDB" id="F2NUZ0"/>
<name>F2NUZ0_TRES6</name>
<dbReference type="HOGENOM" id="CLU_1093898_0_0_12"/>